<dbReference type="OrthoDB" id="3473567at2"/>
<proteinExistence type="predicted"/>
<keyword evidence="2" id="KW-1185">Reference proteome</keyword>
<dbReference type="InterPro" id="IPR036237">
    <property type="entry name" value="Xyl_isomerase-like_sf"/>
</dbReference>
<evidence type="ECO:0000313" key="1">
    <source>
        <dbReference type="EMBL" id="KAB2390014.1"/>
    </source>
</evidence>
<dbReference type="SUPFAM" id="SSF51658">
    <property type="entry name" value="Xylose isomerase-like"/>
    <property type="match status" value="1"/>
</dbReference>
<dbReference type="Proteomes" id="UP000483004">
    <property type="component" value="Unassembled WGS sequence"/>
</dbReference>
<evidence type="ECO:0008006" key="3">
    <source>
        <dbReference type="Google" id="ProtNLM"/>
    </source>
</evidence>
<dbReference type="EMBL" id="WBMR01000002">
    <property type="protein sequence ID" value="KAB2390014.1"/>
    <property type="molecule type" value="Genomic_DNA"/>
</dbReference>
<reference evidence="1 2" key="1">
    <citation type="submission" date="2019-09" db="EMBL/GenBank/DDBJ databases">
        <title>Actinomadura physcomitrii sp. nov., a novel actinomycete isolated from moss [Physcomitrium sphaericum (Ludw) Fuernr].</title>
        <authorList>
            <person name="Liu C."/>
            <person name="Zhuang X."/>
        </authorList>
    </citation>
    <scope>NUCLEOTIDE SEQUENCE [LARGE SCALE GENOMIC DNA]</scope>
    <source>
        <strain evidence="1 2">CYP1-1B</strain>
    </source>
</reference>
<dbReference type="Gene3D" id="3.20.20.150">
    <property type="entry name" value="Divalent-metal-dependent TIM barrel enzymes"/>
    <property type="match status" value="1"/>
</dbReference>
<protein>
    <recommendedName>
        <fullName evidence="3">Sugar phosphate isomerase/epimerase</fullName>
    </recommendedName>
</protein>
<accession>A0A6L3W5A5</accession>
<gene>
    <name evidence="1" type="ORF">F9B16_01860</name>
</gene>
<organism evidence="1 2">
    <name type="scientific">Actinomadura montaniterrae</name>
    <dbReference type="NCBI Taxonomy" id="1803903"/>
    <lineage>
        <taxon>Bacteria</taxon>
        <taxon>Bacillati</taxon>
        <taxon>Actinomycetota</taxon>
        <taxon>Actinomycetes</taxon>
        <taxon>Streptosporangiales</taxon>
        <taxon>Thermomonosporaceae</taxon>
        <taxon>Actinomadura</taxon>
    </lineage>
</organism>
<comment type="caution">
    <text evidence="1">The sequence shown here is derived from an EMBL/GenBank/DDBJ whole genome shotgun (WGS) entry which is preliminary data.</text>
</comment>
<name>A0A6L3W5A5_9ACTN</name>
<evidence type="ECO:0000313" key="2">
    <source>
        <dbReference type="Proteomes" id="UP000483004"/>
    </source>
</evidence>
<dbReference type="RefSeq" id="WP_151538041.1">
    <property type="nucleotide sequence ID" value="NZ_WBMR01000002.1"/>
</dbReference>
<sequence length="223" mass="23430">MSARLGLSSGSAPGLDAPEFAALVRRAGGTVADLRAGKGHRWEEQGLAGLCGLPVSFVGISVTLGRPGRDGEAAERFPGESVKVFAAPGALDADATAGQMRALTADRKPEQVLVETHRGGAGPDELVRLCERYGCRLVLDNLGLDDIAADFRGALGDLAPLTAAVQVKGFEPDRAHRPLTEGDLGWLAAFRDARVDVTVESRAGTPHQDLRVLRTAWEAVECA</sequence>
<dbReference type="AlphaFoldDB" id="A0A6L3W5A5"/>